<feature type="compositionally biased region" description="Acidic residues" evidence="3">
    <location>
        <begin position="17"/>
        <end position="26"/>
    </location>
</feature>
<comment type="similarity">
    <text evidence="2">Belongs to the major facilitator superfamily. Monocarboxylate porter (TC 2.A.1.13) family.</text>
</comment>
<feature type="transmembrane region" description="Helical" evidence="4">
    <location>
        <begin position="429"/>
        <end position="452"/>
    </location>
</feature>
<reference evidence="6 7" key="1">
    <citation type="journal article" date="2015" name="BMC Genomics">
        <title>Insights from the genome of Ophiocordyceps polyrhachis-furcata to pathogenicity and host specificity in insect fungi.</title>
        <authorList>
            <person name="Wichadakul D."/>
            <person name="Kobmoo N."/>
            <person name="Ingsriswang S."/>
            <person name="Tangphatsornruang S."/>
            <person name="Chantasingh D."/>
            <person name="Luangsa-ard J.J."/>
            <person name="Eurwilaichitr L."/>
        </authorList>
    </citation>
    <scope>NUCLEOTIDE SEQUENCE [LARGE SCALE GENOMIC DNA]</scope>
    <source>
        <strain evidence="6 7">BCC 54312</strain>
    </source>
</reference>
<protein>
    <recommendedName>
        <fullName evidence="5">Major facilitator superfamily (MFS) profile domain-containing protein</fullName>
    </recommendedName>
</protein>
<dbReference type="SUPFAM" id="SSF103473">
    <property type="entry name" value="MFS general substrate transporter"/>
    <property type="match status" value="1"/>
</dbReference>
<feature type="compositionally biased region" description="Low complexity" evidence="3">
    <location>
        <begin position="38"/>
        <end position="48"/>
    </location>
</feature>
<feature type="transmembrane region" description="Helical" evidence="4">
    <location>
        <begin position="404"/>
        <end position="423"/>
    </location>
</feature>
<dbReference type="InterPro" id="IPR020846">
    <property type="entry name" value="MFS_dom"/>
</dbReference>
<proteinExistence type="inferred from homology"/>
<feature type="region of interest" description="Disordered" evidence="3">
    <location>
        <begin position="66"/>
        <end position="123"/>
    </location>
</feature>
<dbReference type="CDD" id="cd17352">
    <property type="entry name" value="MFS_MCT_SLC16"/>
    <property type="match status" value="1"/>
</dbReference>
<comment type="caution">
    <text evidence="6">The sequence shown here is derived from an EMBL/GenBank/DDBJ whole genome shotgun (WGS) entry which is preliminary data.</text>
</comment>
<comment type="subcellular location">
    <subcellularLocation>
        <location evidence="1">Membrane</location>
        <topology evidence="1">Multi-pass membrane protein</topology>
    </subcellularLocation>
</comment>
<dbReference type="OrthoDB" id="410267at2759"/>
<keyword evidence="4" id="KW-1133">Transmembrane helix</keyword>
<dbReference type="Pfam" id="PF07690">
    <property type="entry name" value="MFS_1"/>
    <property type="match status" value="1"/>
</dbReference>
<dbReference type="Proteomes" id="UP000253664">
    <property type="component" value="Unassembled WGS sequence"/>
</dbReference>
<feature type="compositionally biased region" description="Basic and acidic residues" evidence="3">
    <location>
        <begin position="107"/>
        <end position="120"/>
    </location>
</feature>
<feature type="domain" description="Major facilitator superfamily (MFS) profile" evidence="5">
    <location>
        <begin position="136"/>
        <end position="519"/>
    </location>
</feature>
<dbReference type="GO" id="GO:0016020">
    <property type="term" value="C:membrane"/>
    <property type="evidence" value="ECO:0007669"/>
    <property type="project" value="UniProtKB-SubCell"/>
</dbReference>
<organism evidence="6 7">
    <name type="scientific">Ophiocordyceps polyrhachis-furcata BCC 54312</name>
    <dbReference type="NCBI Taxonomy" id="1330021"/>
    <lineage>
        <taxon>Eukaryota</taxon>
        <taxon>Fungi</taxon>
        <taxon>Dikarya</taxon>
        <taxon>Ascomycota</taxon>
        <taxon>Pezizomycotina</taxon>
        <taxon>Sordariomycetes</taxon>
        <taxon>Hypocreomycetidae</taxon>
        <taxon>Hypocreales</taxon>
        <taxon>Ophiocordycipitaceae</taxon>
        <taxon>Ophiocordyceps</taxon>
    </lineage>
</organism>
<dbReference type="InterPro" id="IPR050327">
    <property type="entry name" value="Proton-linked_MCT"/>
</dbReference>
<evidence type="ECO:0000313" key="7">
    <source>
        <dbReference type="Proteomes" id="UP000253664"/>
    </source>
</evidence>
<feature type="transmembrane region" description="Helical" evidence="4">
    <location>
        <begin position="264"/>
        <end position="283"/>
    </location>
</feature>
<feature type="transmembrane region" description="Helical" evidence="4">
    <location>
        <begin position="206"/>
        <end position="224"/>
    </location>
</feature>
<keyword evidence="7" id="KW-1185">Reference proteome</keyword>
<dbReference type="PROSITE" id="PS50850">
    <property type="entry name" value="MFS"/>
    <property type="match status" value="1"/>
</dbReference>
<dbReference type="GO" id="GO:0022857">
    <property type="term" value="F:transmembrane transporter activity"/>
    <property type="evidence" value="ECO:0007669"/>
    <property type="project" value="InterPro"/>
</dbReference>
<feature type="compositionally biased region" description="Low complexity" evidence="3">
    <location>
        <begin position="66"/>
        <end position="78"/>
    </location>
</feature>
<evidence type="ECO:0000313" key="6">
    <source>
        <dbReference type="EMBL" id="RCI09521.1"/>
    </source>
</evidence>
<gene>
    <name evidence="6" type="ORF">L249_3941</name>
</gene>
<dbReference type="EMBL" id="LKCN02000014">
    <property type="protein sequence ID" value="RCI09521.1"/>
    <property type="molecule type" value="Genomic_DNA"/>
</dbReference>
<dbReference type="PANTHER" id="PTHR11360:SF177">
    <property type="entry name" value="RIBOFLAVIN TRANSPORTER MCH5"/>
    <property type="match status" value="1"/>
</dbReference>
<name>A0A367L530_9HYPO</name>
<feature type="region of interest" description="Disordered" evidence="3">
    <location>
        <begin position="1"/>
        <end position="48"/>
    </location>
</feature>
<dbReference type="PANTHER" id="PTHR11360">
    <property type="entry name" value="MONOCARBOXYLATE TRANSPORTER"/>
    <property type="match status" value="1"/>
</dbReference>
<feature type="transmembrane region" description="Helical" evidence="4">
    <location>
        <begin position="177"/>
        <end position="199"/>
    </location>
</feature>
<evidence type="ECO:0000256" key="3">
    <source>
        <dbReference type="SAM" id="MobiDB-lite"/>
    </source>
</evidence>
<feature type="transmembrane region" description="Helical" evidence="4">
    <location>
        <begin position="337"/>
        <end position="361"/>
    </location>
</feature>
<feature type="transmembrane region" description="Helical" evidence="4">
    <location>
        <begin position="464"/>
        <end position="487"/>
    </location>
</feature>
<feature type="compositionally biased region" description="Basic and acidic residues" evidence="3">
    <location>
        <begin position="27"/>
        <end position="37"/>
    </location>
</feature>
<sequence>MDIHQLNSPAIHHVDNGDDEDEDEDDDHHHHVARYDAHSAAPSTMTTTSSVMADGSVAILPHAASAPTTVAASAPGDDSSGKKKTEDEDDDEDDDDDDDDDDDGEEEKGQGDGSALEKRASSASYEETYPEGGLRAWLVVLGSWFAMVSSMGLMNTVGIFQAYTLRHQLRHHSEGTVGWIFSTYTFLSFFCGVYIGPVFDKYGPRWLVVAGCASTFTGVLLMSFCRELWQFVLSFGLLAGFGTSLLFTPCIAAIGHWFRHRRGFATGMASTAGGIGGIVFPLMLTSLFDSVGYAWATRCLAFTCLACGLVGVLLVRSRLPPARDATAHPDLRILRQVPFTLTTVAIFLLEFSLFIPLTFISTYALHMGFDQSFAFHLLPIMNAGSVVGRALPGYYADVVGPINTCLASVLLSLVACICVWLPLGHTAGGIIVFSLLFGFASGTSIAIAPVCIGRMCKTRNYGRYYASAYTVVSFACLLGVPIGGSIVRASKGSYTSLIVLTGAVYVGSAVCMLGAKVWHLGWKRWLAVY</sequence>
<evidence type="ECO:0000259" key="5">
    <source>
        <dbReference type="PROSITE" id="PS50850"/>
    </source>
</evidence>
<feature type="transmembrane region" description="Helical" evidence="4">
    <location>
        <begin position="230"/>
        <end position="252"/>
    </location>
</feature>
<accession>A0A367L530</accession>
<feature type="compositionally biased region" description="Acidic residues" evidence="3">
    <location>
        <begin position="87"/>
        <end position="106"/>
    </location>
</feature>
<dbReference type="InterPro" id="IPR036259">
    <property type="entry name" value="MFS_trans_sf"/>
</dbReference>
<evidence type="ECO:0000256" key="4">
    <source>
        <dbReference type="SAM" id="Phobius"/>
    </source>
</evidence>
<feature type="transmembrane region" description="Helical" evidence="4">
    <location>
        <begin position="373"/>
        <end position="392"/>
    </location>
</feature>
<feature type="transmembrane region" description="Helical" evidence="4">
    <location>
        <begin position="136"/>
        <end position="157"/>
    </location>
</feature>
<dbReference type="AlphaFoldDB" id="A0A367L530"/>
<feature type="transmembrane region" description="Helical" evidence="4">
    <location>
        <begin position="295"/>
        <end position="316"/>
    </location>
</feature>
<evidence type="ECO:0000256" key="2">
    <source>
        <dbReference type="ARBA" id="ARBA00006727"/>
    </source>
</evidence>
<feature type="transmembrane region" description="Helical" evidence="4">
    <location>
        <begin position="493"/>
        <end position="515"/>
    </location>
</feature>
<keyword evidence="4" id="KW-0812">Transmembrane</keyword>
<evidence type="ECO:0000256" key="1">
    <source>
        <dbReference type="ARBA" id="ARBA00004141"/>
    </source>
</evidence>
<dbReference type="InterPro" id="IPR011701">
    <property type="entry name" value="MFS"/>
</dbReference>
<keyword evidence="4" id="KW-0472">Membrane</keyword>
<dbReference type="STRING" id="1330021.A0A367L530"/>
<dbReference type="Gene3D" id="1.20.1250.20">
    <property type="entry name" value="MFS general substrate transporter like domains"/>
    <property type="match status" value="1"/>
</dbReference>